<evidence type="ECO:0000256" key="11">
    <source>
        <dbReference type="ARBA" id="ARBA00023170"/>
    </source>
</evidence>
<keyword evidence="11 21" id="KW-0675">Receptor</keyword>
<reference evidence="21" key="1">
    <citation type="submission" date="2025-08" db="UniProtKB">
        <authorList>
            <consortium name="RefSeq"/>
        </authorList>
    </citation>
    <scope>IDENTIFICATION</scope>
</reference>
<dbReference type="SUPFAM" id="SSF57184">
    <property type="entry name" value="Growth factor receptor domain"/>
    <property type="match status" value="1"/>
</dbReference>
<evidence type="ECO:0000256" key="8">
    <source>
        <dbReference type="ARBA" id="ARBA00023040"/>
    </source>
</evidence>
<dbReference type="InterPro" id="IPR043458">
    <property type="entry name" value="GPR158/179"/>
</dbReference>
<evidence type="ECO:0000256" key="7">
    <source>
        <dbReference type="ARBA" id="ARBA00023018"/>
    </source>
</evidence>
<keyword evidence="5" id="KW-0732">Signal</keyword>
<dbReference type="InterPro" id="IPR017978">
    <property type="entry name" value="GPCR_3_C"/>
</dbReference>
<evidence type="ECO:0000256" key="5">
    <source>
        <dbReference type="ARBA" id="ARBA00022729"/>
    </source>
</evidence>
<feature type="transmembrane region" description="Helical" evidence="18">
    <location>
        <begin position="264"/>
        <end position="289"/>
    </location>
</feature>
<evidence type="ECO:0000256" key="13">
    <source>
        <dbReference type="ARBA" id="ARBA00023224"/>
    </source>
</evidence>
<feature type="transmembrane region" description="Helical" evidence="18">
    <location>
        <begin position="309"/>
        <end position="333"/>
    </location>
</feature>
<keyword evidence="12" id="KW-0325">Glycoprotein</keyword>
<keyword evidence="10" id="KW-1015">Disulfide bond</keyword>
<evidence type="ECO:0000256" key="16">
    <source>
        <dbReference type="ARBA" id="ARBA00034104"/>
    </source>
</evidence>
<dbReference type="Proteomes" id="UP000695022">
    <property type="component" value="Unplaced"/>
</dbReference>
<dbReference type="PANTHER" id="PTHR32546:SF26">
    <property type="entry name" value="SMOG, ISOFORM D"/>
    <property type="match status" value="1"/>
</dbReference>
<evidence type="ECO:0000256" key="18">
    <source>
        <dbReference type="SAM" id="Phobius"/>
    </source>
</evidence>
<keyword evidence="15" id="KW-0966">Cell projection</keyword>
<evidence type="ECO:0000256" key="2">
    <source>
        <dbReference type="ARBA" id="ARBA00007242"/>
    </source>
</evidence>
<evidence type="ECO:0000256" key="10">
    <source>
        <dbReference type="ARBA" id="ARBA00023157"/>
    </source>
</evidence>
<feature type="compositionally biased region" description="Basic and acidic residues" evidence="17">
    <location>
        <begin position="429"/>
        <end position="444"/>
    </location>
</feature>
<keyword evidence="14" id="KW-0628">Postsynaptic cell membrane</keyword>
<gene>
    <name evidence="21" type="primary">LOC106807735</name>
</gene>
<feature type="transmembrane region" description="Helical" evidence="18">
    <location>
        <begin position="156"/>
        <end position="180"/>
    </location>
</feature>
<evidence type="ECO:0000313" key="20">
    <source>
        <dbReference type="Proteomes" id="UP000695022"/>
    </source>
</evidence>
<sequence length="444" mass="50699">MITYSIPFYKWPIGRERRVFAAWGVATIDVNLNHVDINQCPAPHALKHRDDPFIGTHRCHSLSTKCEPVAGRGFRSGGYRCSCRKGFYSNLVEIDPETNVETPFKAFDGYQIEKEFAKSKRKLDNTYDSLTCLKCQPHCDECVDDTPCLSWISRKLMLAFCIIVGICWLLALIFLIMIWMKRNNVVIKISNVIILSLIIIGACMMLAEVILASYEPTKKLCHASIWMYTEGFVLAYTALIVKAYREVTVCRSGYIGKARANDKWHYLVIAIAVIVFTIFMAICTARAPILPQVFVQSADHKYLMCDHSWWAWTVTIVEYLLVFFAGVAISLHTVAKRVTYLEPRFISRLLIIFPIILLCIFIIGALNRGQWYVHANYVIIFAKVMVAATLMLICVFGYKFYLLQHAPEESNEWKHGDEQPVTVTSGRPVHGETNRTMHENGSRL</sequence>
<feature type="transmembrane region" description="Helical" evidence="18">
    <location>
        <begin position="345"/>
        <end position="366"/>
    </location>
</feature>
<dbReference type="Pfam" id="PF22572">
    <property type="entry name" value="GPR158_179_EC"/>
    <property type="match status" value="1"/>
</dbReference>
<keyword evidence="13" id="KW-0807">Transducer</keyword>
<feature type="transmembrane region" description="Helical" evidence="18">
    <location>
        <begin position="378"/>
        <end position="398"/>
    </location>
</feature>
<comment type="similarity">
    <text evidence="2">Belongs to the G-protein coupled receptor 3 family.</text>
</comment>
<evidence type="ECO:0000256" key="3">
    <source>
        <dbReference type="ARBA" id="ARBA00022475"/>
    </source>
</evidence>
<proteinExistence type="inferred from homology"/>
<evidence type="ECO:0000256" key="12">
    <source>
        <dbReference type="ARBA" id="ARBA00023180"/>
    </source>
</evidence>
<protein>
    <submittedName>
        <fullName evidence="21">Probable G-protein coupled receptor 158</fullName>
    </submittedName>
</protein>
<comment type="subcellular location">
    <subcellularLocation>
        <location evidence="1">Cell projection</location>
        <location evidence="1">Neuron projection</location>
    </subcellularLocation>
    <subcellularLocation>
        <location evidence="16">Postsynaptic cell membrane</location>
        <topology evidence="16">Multi-pass membrane protein</topology>
    </subcellularLocation>
</comment>
<keyword evidence="8" id="KW-0297">G-protein coupled receptor</keyword>
<feature type="domain" description="G-protein coupled receptors family 3 profile" evidence="19">
    <location>
        <begin position="156"/>
        <end position="410"/>
    </location>
</feature>
<accession>A0ABM1E0F3</accession>
<evidence type="ECO:0000256" key="9">
    <source>
        <dbReference type="ARBA" id="ARBA00023136"/>
    </source>
</evidence>
<feature type="transmembrane region" description="Helical" evidence="18">
    <location>
        <begin position="192"/>
        <end position="213"/>
    </location>
</feature>
<evidence type="ECO:0000256" key="4">
    <source>
        <dbReference type="ARBA" id="ARBA00022692"/>
    </source>
</evidence>
<name>A0ABM1E0F3_PRICU</name>
<dbReference type="InterPro" id="IPR054714">
    <property type="entry name" value="GPR158_179_extracellular"/>
</dbReference>
<dbReference type="GeneID" id="106807735"/>
<organism evidence="20 21">
    <name type="scientific">Priapulus caudatus</name>
    <name type="common">Priapulid worm</name>
    <dbReference type="NCBI Taxonomy" id="37621"/>
    <lineage>
        <taxon>Eukaryota</taxon>
        <taxon>Metazoa</taxon>
        <taxon>Ecdysozoa</taxon>
        <taxon>Scalidophora</taxon>
        <taxon>Priapulida</taxon>
        <taxon>Priapulimorpha</taxon>
        <taxon>Priapulimorphida</taxon>
        <taxon>Priapulidae</taxon>
        <taxon>Priapulus</taxon>
    </lineage>
</organism>
<feature type="region of interest" description="Disordered" evidence="17">
    <location>
        <begin position="412"/>
        <end position="444"/>
    </location>
</feature>
<dbReference type="RefSeq" id="XP_014665674.1">
    <property type="nucleotide sequence ID" value="XM_014810188.1"/>
</dbReference>
<keyword evidence="4 18" id="KW-0812">Transmembrane</keyword>
<dbReference type="Pfam" id="PF00003">
    <property type="entry name" value="7tm_3"/>
    <property type="match status" value="1"/>
</dbReference>
<keyword evidence="9 18" id="KW-0472">Membrane</keyword>
<keyword evidence="7" id="KW-0770">Synapse</keyword>
<evidence type="ECO:0000256" key="15">
    <source>
        <dbReference type="ARBA" id="ARBA00023273"/>
    </source>
</evidence>
<keyword evidence="20" id="KW-1185">Reference proteome</keyword>
<dbReference type="PANTHER" id="PTHR32546">
    <property type="entry name" value="G-PROTEIN COUPLED RECEPTOR 158-RELATED"/>
    <property type="match status" value="1"/>
</dbReference>
<keyword evidence="6 18" id="KW-1133">Transmembrane helix</keyword>
<evidence type="ECO:0000259" key="19">
    <source>
        <dbReference type="PROSITE" id="PS50259"/>
    </source>
</evidence>
<dbReference type="InterPro" id="IPR009030">
    <property type="entry name" value="Growth_fac_rcpt_cys_sf"/>
</dbReference>
<evidence type="ECO:0000256" key="1">
    <source>
        <dbReference type="ARBA" id="ARBA00004487"/>
    </source>
</evidence>
<evidence type="ECO:0000256" key="17">
    <source>
        <dbReference type="SAM" id="MobiDB-lite"/>
    </source>
</evidence>
<keyword evidence="3" id="KW-1003">Cell membrane</keyword>
<evidence type="ECO:0000256" key="6">
    <source>
        <dbReference type="ARBA" id="ARBA00022989"/>
    </source>
</evidence>
<feature type="transmembrane region" description="Helical" evidence="18">
    <location>
        <begin position="225"/>
        <end position="244"/>
    </location>
</feature>
<evidence type="ECO:0000256" key="14">
    <source>
        <dbReference type="ARBA" id="ARBA00023257"/>
    </source>
</evidence>
<evidence type="ECO:0000313" key="21">
    <source>
        <dbReference type="RefSeq" id="XP_014665674.1"/>
    </source>
</evidence>
<dbReference type="PROSITE" id="PS50259">
    <property type="entry name" value="G_PROTEIN_RECEP_F3_4"/>
    <property type="match status" value="1"/>
</dbReference>